<dbReference type="Pfam" id="PF13683">
    <property type="entry name" value="rve_3"/>
    <property type="match status" value="1"/>
</dbReference>
<protein>
    <recommendedName>
        <fullName evidence="1">Integrase catalytic domain-containing protein</fullName>
    </recommendedName>
</protein>
<dbReference type="Proteomes" id="UP000467379">
    <property type="component" value="Chromosome"/>
</dbReference>
<dbReference type="InterPro" id="IPR012337">
    <property type="entry name" value="RNaseH-like_sf"/>
</dbReference>
<evidence type="ECO:0000313" key="4">
    <source>
        <dbReference type="Proteomes" id="UP000192441"/>
    </source>
</evidence>
<dbReference type="Gene3D" id="3.30.420.10">
    <property type="entry name" value="Ribonuclease H-like superfamily/Ribonuclease H"/>
    <property type="match status" value="1"/>
</dbReference>
<dbReference type="AlphaFoldDB" id="A0A7I7W3C1"/>
<reference evidence="3 4" key="1">
    <citation type="submission" date="2016-12" db="EMBL/GenBank/DDBJ databases">
        <title>The new phylogeny of genus Mycobacterium.</title>
        <authorList>
            <person name="Tortoli E."/>
            <person name="Trovato A."/>
            <person name="Cirillo D.M."/>
        </authorList>
    </citation>
    <scope>NUCLEOTIDE SEQUENCE [LARGE SCALE GENOMIC DNA]</scope>
    <source>
        <strain evidence="3 4">DSM 44624</strain>
    </source>
</reference>
<organism evidence="3 4">
    <name type="scientific">Mycobacterium branderi</name>
    <dbReference type="NCBI Taxonomy" id="43348"/>
    <lineage>
        <taxon>Bacteria</taxon>
        <taxon>Bacillati</taxon>
        <taxon>Actinomycetota</taxon>
        <taxon>Actinomycetes</taxon>
        <taxon>Mycobacteriales</taxon>
        <taxon>Mycobacteriaceae</taxon>
        <taxon>Mycobacterium</taxon>
    </lineage>
</organism>
<proteinExistence type="predicted"/>
<feature type="domain" description="Integrase catalytic" evidence="1">
    <location>
        <begin position="34"/>
        <end position="100"/>
    </location>
</feature>
<evidence type="ECO:0000313" key="3">
    <source>
        <dbReference type="EMBL" id="ORA31246.1"/>
    </source>
</evidence>
<dbReference type="GO" id="GO:0003676">
    <property type="term" value="F:nucleic acid binding"/>
    <property type="evidence" value="ECO:0007669"/>
    <property type="project" value="InterPro"/>
</dbReference>
<keyword evidence="5" id="KW-1185">Reference proteome</keyword>
<dbReference type="EMBL" id="AP022606">
    <property type="protein sequence ID" value="BBZ12056.1"/>
    <property type="molecule type" value="Genomic_DNA"/>
</dbReference>
<reference evidence="2 5" key="2">
    <citation type="journal article" date="2019" name="Emerg. Microbes Infect.">
        <title>Comprehensive subspecies identification of 175 nontuberculous mycobacteria species based on 7547 genomic profiles.</title>
        <authorList>
            <person name="Matsumoto Y."/>
            <person name="Kinjo T."/>
            <person name="Motooka D."/>
            <person name="Nabeya D."/>
            <person name="Jung N."/>
            <person name="Uechi K."/>
            <person name="Horii T."/>
            <person name="Iida T."/>
            <person name="Fujita J."/>
            <person name="Nakamura S."/>
        </authorList>
    </citation>
    <scope>NUCLEOTIDE SEQUENCE [LARGE SCALE GENOMIC DNA]</scope>
    <source>
        <strain evidence="2 5">JCM 12687</strain>
    </source>
</reference>
<accession>A0A7I7W3C1</accession>
<evidence type="ECO:0000259" key="1">
    <source>
        <dbReference type="Pfam" id="PF13683"/>
    </source>
</evidence>
<dbReference type="Proteomes" id="UP000192441">
    <property type="component" value="Unassembled WGS sequence"/>
</dbReference>
<evidence type="ECO:0000313" key="2">
    <source>
        <dbReference type="EMBL" id="BBZ12056.1"/>
    </source>
</evidence>
<sequence>MYGKRIRTFRVGPSFRPRIALPIAGLHRAAGKLGIAPSFGSRGDGYDKALAEAGHRRLQERTDQLRQTLAQRRRRRTGHRTWVAWYTQERLHEALGYKTPAEYEAALTGASHLASQPTPALATD</sequence>
<gene>
    <name evidence="3" type="ORF">BST20_27270</name>
    <name evidence="2" type="ORF">MBRA_22510</name>
</gene>
<reference evidence="2" key="3">
    <citation type="submission" date="2020-02" db="EMBL/GenBank/DDBJ databases">
        <authorList>
            <person name="Matsumoto Y."/>
            <person name="Kinjo T."/>
            <person name="Motooka D."/>
            <person name="Nabeya D."/>
            <person name="Jung N."/>
            <person name="Uechi K."/>
            <person name="Horii T."/>
            <person name="Iida T."/>
            <person name="Fujita J."/>
            <person name="Nakamura S."/>
        </authorList>
    </citation>
    <scope>NUCLEOTIDE SEQUENCE</scope>
    <source>
        <strain evidence="2">JCM 12687</strain>
    </source>
</reference>
<evidence type="ECO:0000313" key="5">
    <source>
        <dbReference type="Proteomes" id="UP000467379"/>
    </source>
</evidence>
<dbReference type="EMBL" id="MVHM01000032">
    <property type="protein sequence ID" value="ORA31246.1"/>
    <property type="molecule type" value="Genomic_DNA"/>
</dbReference>
<dbReference type="SUPFAM" id="SSF53098">
    <property type="entry name" value="Ribonuclease H-like"/>
    <property type="match status" value="1"/>
</dbReference>
<dbReference type="InterPro" id="IPR001584">
    <property type="entry name" value="Integrase_cat-core"/>
</dbReference>
<dbReference type="InterPro" id="IPR036397">
    <property type="entry name" value="RNaseH_sf"/>
</dbReference>
<name>A0A7I7W3C1_9MYCO</name>
<dbReference type="GO" id="GO:0015074">
    <property type="term" value="P:DNA integration"/>
    <property type="evidence" value="ECO:0007669"/>
    <property type="project" value="InterPro"/>
</dbReference>